<evidence type="ECO:0000256" key="3">
    <source>
        <dbReference type="SAM" id="SignalP"/>
    </source>
</evidence>
<dbReference type="EMBL" id="JROU02001339">
    <property type="protein sequence ID" value="OEH76736.1"/>
    <property type="molecule type" value="Genomic_DNA"/>
</dbReference>
<feature type="compositionally biased region" description="Polar residues" evidence="2">
    <location>
        <begin position="71"/>
        <end position="83"/>
    </location>
</feature>
<name>A0A1D3CZU7_9EIME</name>
<comment type="function">
    <text evidence="1">Component of the 90S pre-ribosome involved in the maturation of rRNAs. Required for early cleavages of the pre-RNAs in the 40S ribosomal subunit maturation pathway.</text>
</comment>
<dbReference type="VEuPathDB" id="ToxoDB:LOC34617677"/>
<dbReference type="Pfam" id="PF06102">
    <property type="entry name" value="RRP36"/>
    <property type="match status" value="1"/>
</dbReference>
<dbReference type="VEuPathDB" id="ToxoDB:cyc_00502"/>
<evidence type="ECO:0000313" key="5">
    <source>
        <dbReference type="Proteomes" id="UP000095192"/>
    </source>
</evidence>
<organism evidence="4 5">
    <name type="scientific">Cyclospora cayetanensis</name>
    <dbReference type="NCBI Taxonomy" id="88456"/>
    <lineage>
        <taxon>Eukaryota</taxon>
        <taxon>Sar</taxon>
        <taxon>Alveolata</taxon>
        <taxon>Apicomplexa</taxon>
        <taxon>Conoidasida</taxon>
        <taxon>Coccidia</taxon>
        <taxon>Eucoccidiorida</taxon>
        <taxon>Eimeriorina</taxon>
        <taxon>Eimeriidae</taxon>
        <taxon>Cyclospora</taxon>
    </lineage>
</organism>
<keyword evidence="1" id="KW-0698">rRNA processing</keyword>
<dbReference type="GO" id="GO:1990904">
    <property type="term" value="C:ribonucleoprotein complex"/>
    <property type="evidence" value="ECO:0007669"/>
    <property type="project" value="UniProtKB-KW"/>
</dbReference>
<dbReference type="GO" id="GO:0005730">
    <property type="term" value="C:nucleolus"/>
    <property type="evidence" value="ECO:0007669"/>
    <property type="project" value="UniProtKB-SubCell"/>
</dbReference>
<feature type="region of interest" description="Disordered" evidence="2">
    <location>
        <begin position="71"/>
        <end position="129"/>
    </location>
</feature>
<protein>
    <recommendedName>
        <fullName evidence="1">rRNA biogenesis protein RRP36</fullName>
    </recommendedName>
</protein>
<gene>
    <name evidence="4" type="ORF">cyc_00502</name>
</gene>
<dbReference type="AlphaFoldDB" id="A0A1D3CZU7"/>
<keyword evidence="5" id="KW-1185">Reference proteome</keyword>
<feature type="compositionally biased region" description="Basic residues" evidence="2">
    <location>
        <begin position="114"/>
        <end position="125"/>
    </location>
</feature>
<accession>A0A1D3CZU7</accession>
<keyword evidence="1" id="KW-0687">Ribonucleoprotein</keyword>
<keyword evidence="1" id="KW-0539">Nucleus</keyword>
<feature type="chain" id="PRO_5008914055" description="rRNA biogenesis protein RRP36" evidence="3">
    <location>
        <begin position="33"/>
        <end position="293"/>
    </location>
</feature>
<dbReference type="InParanoid" id="A0A1D3CZU7"/>
<comment type="caution">
    <text evidence="4">The sequence shown here is derived from an EMBL/GenBank/DDBJ whole genome shotgun (WGS) entry which is preliminary data.</text>
</comment>
<dbReference type="InterPro" id="IPR009292">
    <property type="entry name" value="RRP36"/>
</dbReference>
<comment type="subunit">
    <text evidence="1">Associates with 90S and pre-40S pre-ribosomal particles.</text>
</comment>
<evidence type="ECO:0000256" key="1">
    <source>
        <dbReference type="RuleBase" id="RU368027"/>
    </source>
</evidence>
<comment type="similarity">
    <text evidence="1">Belongs to the RRP36 family.</text>
</comment>
<dbReference type="GO" id="GO:0006364">
    <property type="term" value="P:rRNA processing"/>
    <property type="evidence" value="ECO:0007669"/>
    <property type="project" value="UniProtKB-UniRule"/>
</dbReference>
<keyword evidence="3" id="KW-0732">Signal</keyword>
<comment type="subcellular location">
    <subcellularLocation>
        <location evidence="1">Nucleus</location>
        <location evidence="1">Nucleolus</location>
    </subcellularLocation>
</comment>
<feature type="signal peptide" evidence="3">
    <location>
        <begin position="1"/>
        <end position="32"/>
    </location>
</feature>
<keyword evidence="1" id="KW-0690">Ribosome biogenesis</keyword>
<reference evidence="4 5" key="1">
    <citation type="journal article" date="2016" name="BMC Genomics">
        <title>Comparative genomics reveals Cyclospora cayetanensis possesses coccidia-like metabolism and invasion components but unique surface antigens.</title>
        <authorList>
            <person name="Liu S."/>
            <person name="Wang L."/>
            <person name="Zheng H."/>
            <person name="Xu Z."/>
            <person name="Roellig D.M."/>
            <person name="Li N."/>
            <person name="Frace M.A."/>
            <person name="Tang K."/>
            <person name="Arrowood M.J."/>
            <person name="Moss D.M."/>
            <person name="Zhang L."/>
            <person name="Feng Y."/>
            <person name="Xiao L."/>
        </authorList>
    </citation>
    <scope>NUCLEOTIDE SEQUENCE [LARGE SCALE GENOMIC DNA]</scope>
    <source>
        <strain evidence="4 5">CHN_HEN01</strain>
    </source>
</reference>
<evidence type="ECO:0000256" key="2">
    <source>
        <dbReference type="SAM" id="MobiDB-lite"/>
    </source>
</evidence>
<dbReference type="Proteomes" id="UP000095192">
    <property type="component" value="Unassembled WGS sequence"/>
</dbReference>
<sequence length="293" mass="31480">MATQGLWERAPPPGWPPFLMCAFLPLAVCCFGGEGGQRFLPPCKGSVCLATMRGAAQRLTLQELRRLQQKATTEAVGSTNVNVDSEGAERGVGTEEPQQKGNGPSGKTLDTFKKGRAATKVKNRSNNKAPREFGCRRRVRTHGALVLPDGEAAAGPLLLAAAPVASAATRSPTATTPEVEAYRKAVAAHQLRKLRGGLEQRSAGAKSRDPRFSSLCGDLNVSSCSKAYAFVEEQQQQLMRQLQRVVRTGRVPEGHTEPFREGEDRCYWQDASLCEQTQVAGAAEGAADAVEVF</sequence>
<evidence type="ECO:0000313" key="4">
    <source>
        <dbReference type="EMBL" id="OEH76736.1"/>
    </source>
</evidence>
<proteinExistence type="inferred from homology"/>